<evidence type="ECO:0000259" key="1">
    <source>
        <dbReference type="Pfam" id="PF14062"/>
    </source>
</evidence>
<evidence type="ECO:0000313" key="2">
    <source>
        <dbReference type="EMBL" id="NEZ54357.1"/>
    </source>
</evidence>
<reference evidence="2 3" key="1">
    <citation type="journal article" date="2020" name="Microb. Ecol.">
        <title>Ecogenomics of the Marine Benthic Filamentous Cyanobacterium Adonisia.</title>
        <authorList>
            <person name="Walter J.M."/>
            <person name="Coutinho F.H."/>
            <person name="Leomil L."/>
            <person name="Hargreaves P.I."/>
            <person name="Campeao M.E."/>
            <person name="Vieira V.V."/>
            <person name="Silva B.S."/>
            <person name="Fistarol G.O."/>
            <person name="Salomon P.S."/>
            <person name="Sawabe T."/>
            <person name="Mino S."/>
            <person name="Hosokawa M."/>
            <person name="Miyashita H."/>
            <person name="Maruyama F."/>
            <person name="van Verk M.C."/>
            <person name="Dutilh B.E."/>
            <person name="Thompson C.C."/>
            <person name="Thompson F.L."/>
        </authorList>
    </citation>
    <scope>NUCLEOTIDE SEQUENCE [LARGE SCALE GENOMIC DNA]</scope>
    <source>
        <strain evidence="2 3">CCMR0081</strain>
    </source>
</reference>
<dbReference type="Pfam" id="PF14062">
    <property type="entry name" value="DUF4253"/>
    <property type="match status" value="1"/>
</dbReference>
<accession>A0A6M0RDI8</accession>
<evidence type="ECO:0000313" key="3">
    <source>
        <dbReference type="Proteomes" id="UP000481033"/>
    </source>
</evidence>
<comment type="caution">
    <text evidence="2">The sequence shown here is derived from an EMBL/GenBank/DDBJ whole genome shotgun (WGS) entry which is preliminary data.</text>
</comment>
<dbReference type="EMBL" id="QXHD01000003">
    <property type="protein sequence ID" value="NEZ54357.1"/>
    <property type="molecule type" value="Genomic_DNA"/>
</dbReference>
<sequence length="221" mass="24755">MGADSSFRVVIDPNVVFEGLTKQGGAAGLVIDAPIQSRALEMEDIKSVLSEQLDKSVRDYSTRDFGRDKYFDAVSVIVSEELARSQLEKIRKVLPAGALAFIGTTRNLSNEEVNGHELVVILSKDKFDILRAAASDGINYDLTTEKIIEKLKAWDRDLELDIWQAESDTIQMKVQSLPGDLQAFGEEIYEFCPDIVDQGSGDVEDILEYLKSEKAIYLWWD</sequence>
<proteinExistence type="predicted"/>
<organism evidence="2 3">
    <name type="scientific">Adonisia turfae CCMR0081</name>
    <dbReference type="NCBI Taxonomy" id="2292702"/>
    <lineage>
        <taxon>Bacteria</taxon>
        <taxon>Bacillati</taxon>
        <taxon>Cyanobacteriota</taxon>
        <taxon>Adonisia</taxon>
        <taxon>Adonisia turfae</taxon>
    </lineage>
</organism>
<gene>
    <name evidence="2" type="ORF">DXZ20_01310</name>
</gene>
<protein>
    <submittedName>
        <fullName evidence="2">DUF4253 domain-containing protein</fullName>
    </submittedName>
</protein>
<dbReference type="InterPro" id="IPR025349">
    <property type="entry name" value="DUF4253"/>
</dbReference>
<feature type="domain" description="DUF4253" evidence="1">
    <location>
        <begin position="118"/>
        <end position="221"/>
    </location>
</feature>
<dbReference type="Proteomes" id="UP000481033">
    <property type="component" value="Unassembled WGS sequence"/>
</dbReference>
<keyword evidence="3" id="KW-1185">Reference proteome</keyword>
<dbReference type="AlphaFoldDB" id="A0A6M0RDI8"/>
<name>A0A6M0RDI8_9CYAN</name>